<dbReference type="EMBL" id="JAUBDJ010000011">
    <property type="protein sequence ID" value="MDW0118278.1"/>
    <property type="molecule type" value="Genomic_DNA"/>
</dbReference>
<accession>A0AAW9AGI4</accession>
<evidence type="ECO:0000256" key="1">
    <source>
        <dbReference type="SAM" id="Phobius"/>
    </source>
</evidence>
<name>A0AAW9AGI4_9BACL</name>
<reference evidence="2 3" key="1">
    <citation type="submission" date="2023-06" db="EMBL/GenBank/DDBJ databases">
        <title>Sporosarcina sp. nov., isolated from Korean traditional fermented seafood 'Jeotgal'.</title>
        <authorList>
            <person name="Yang A.I."/>
            <person name="Shin N.-R."/>
        </authorList>
    </citation>
    <scope>NUCLEOTIDE SEQUENCE [LARGE SCALE GENOMIC DNA]</scope>
    <source>
        <strain evidence="2 3">KCTC43456</strain>
    </source>
</reference>
<gene>
    <name evidence="2" type="ORF">QTL97_15195</name>
</gene>
<dbReference type="AlphaFoldDB" id="A0AAW9AGI4"/>
<sequence>MSKFDERIKNDLAKRTDKDVSDMKDEIWNGINQELFERRRTTVKRKKRWVPAVIITAAAIILAFTLQTDSGLALIKNIKDMFAPEKEIIQSIEGQDEPTNVHLNEGKDSEYIIYIDETNYKMVKGNESDIITTIEPLPEKYPEVSMEIKQYPENKPDELIKQIEAELKNDFPELRPVESVTEPVEGFWLHGLTESKWDGKVIDVYVISNGKNGSFVITEKYFLEAAEGHGARFWHMLKSFEIVE</sequence>
<protein>
    <recommendedName>
        <fullName evidence="4">DUF4367 domain-containing protein</fullName>
    </recommendedName>
</protein>
<dbReference type="RefSeq" id="WP_283733308.1">
    <property type="nucleotide sequence ID" value="NZ_CP125968.1"/>
</dbReference>
<dbReference type="Proteomes" id="UP001271648">
    <property type="component" value="Unassembled WGS sequence"/>
</dbReference>
<organism evidence="2 3">
    <name type="scientific">Sporosarcina thermotolerans</name>
    <dbReference type="NCBI Taxonomy" id="633404"/>
    <lineage>
        <taxon>Bacteria</taxon>
        <taxon>Bacillati</taxon>
        <taxon>Bacillota</taxon>
        <taxon>Bacilli</taxon>
        <taxon>Bacillales</taxon>
        <taxon>Caryophanaceae</taxon>
        <taxon>Sporosarcina</taxon>
    </lineage>
</organism>
<evidence type="ECO:0000313" key="3">
    <source>
        <dbReference type="Proteomes" id="UP001271648"/>
    </source>
</evidence>
<comment type="caution">
    <text evidence="2">The sequence shown here is derived from an EMBL/GenBank/DDBJ whole genome shotgun (WGS) entry which is preliminary data.</text>
</comment>
<keyword evidence="1" id="KW-0812">Transmembrane</keyword>
<keyword evidence="1" id="KW-1133">Transmembrane helix</keyword>
<evidence type="ECO:0008006" key="4">
    <source>
        <dbReference type="Google" id="ProtNLM"/>
    </source>
</evidence>
<keyword evidence="3" id="KW-1185">Reference proteome</keyword>
<keyword evidence="1" id="KW-0472">Membrane</keyword>
<feature type="transmembrane region" description="Helical" evidence="1">
    <location>
        <begin position="49"/>
        <end position="66"/>
    </location>
</feature>
<evidence type="ECO:0000313" key="2">
    <source>
        <dbReference type="EMBL" id="MDW0118278.1"/>
    </source>
</evidence>
<proteinExistence type="predicted"/>